<feature type="compositionally biased region" description="Low complexity" evidence="1">
    <location>
        <begin position="155"/>
        <end position="167"/>
    </location>
</feature>
<dbReference type="AlphaFoldDB" id="A0A836CEP3"/>
<dbReference type="InterPro" id="IPR043872">
    <property type="entry name" value="DUF5832"/>
</dbReference>
<sequence>MADWRSIEDVDENGMNSRKPVPHHLTDSSQRYCVMTIVAPHGTNQKAEQLTIRVHGCRETMAEANRWAKAIRDDNTFFDVFCLKTNAWAALPPNVNEIDNVNMTDGRVQAILDSHREHEKGTKREMVERLAQAHEDKARRAALKANEEFKGIVEGAAEENAAAPEVAGTDDATLETEGVTGSKSD</sequence>
<proteinExistence type="predicted"/>
<evidence type="ECO:0000313" key="2">
    <source>
        <dbReference type="EMBL" id="KAG5182874.1"/>
    </source>
</evidence>
<protein>
    <submittedName>
        <fullName evidence="2">Uncharacterized protein</fullName>
    </submittedName>
</protein>
<dbReference type="Proteomes" id="UP000664859">
    <property type="component" value="Unassembled WGS sequence"/>
</dbReference>
<gene>
    <name evidence="2" type="ORF">JKP88DRAFT_272843</name>
</gene>
<feature type="region of interest" description="Disordered" evidence="1">
    <location>
        <begin position="155"/>
        <end position="185"/>
    </location>
</feature>
<evidence type="ECO:0000256" key="1">
    <source>
        <dbReference type="SAM" id="MobiDB-lite"/>
    </source>
</evidence>
<keyword evidence="3" id="KW-1185">Reference proteome</keyword>
<comment type="caution">
    <text evidence="2">The sequence shown here is derived from an EMBL/GenBank/DDBJ whole genome shotgun (WGS) entry which is preliminary data.</text>
</comment>
<accession>A0A836CEP3</accession>
<dbReference type="EMBL" id="JAFCMP010000223">
    <property type="protein sequence ID" value="KAG5182874.1"/>
    <property type="molecule type" value="Genomic_DNA"/>
</dbReference>
<feature type="region of interest" description="Disordered" evidence="1">
    <location>
        <begin position="1"/>
        <end position="25"/>
    </location>
</feature>
<evidence type="ECO:0000313" key="3">
    <source>
        <dbReference type="Proteomes" id="UP000664859"/>
    </source>
</evidence>
<name>A0A836CEP3_9STRA</name>
<dbReference type="Pfam" id="PF19150">
    <property type="entry name" value="DUF5832"/>
    <property type="match status" value="1"/>
</dbReference>
<reference evidence="2" key="1">
    <citation type="submission" date="2021-02" db="EMBL/GenBank/DDBJ databases">
        <title>First Annotated Genome of the Yellow-green Alga Tribonema minus.</title>
        <authorList>
            <person name="Mahan K.M."/>
        </authorList>
    </citation>
    <scope>NUCLEOTIDE SEQUENCE</scope>
    <source>
        <strain evidence="2">UTEX B ZZ1240</strain>
    </source>
</reference>
<organism evidence="2 3">
    <name type="scientific">Tribonema minus</name>
    <dbReference type="NCBI Taxonomy" id="303371"/>
    <lineage>
        <taxon>Eukaryota</taxon>
        <taxon>Sar</taxon>
        <taxon>Stramenopiles</taxon>
        <taxon>Ochrophyta</taxon>
        <taxon>PX clade</taxon>
        <taxon>Xanthophyceae</taxon>
        <taxon>Tribonematales</taxon>
        <taxon>Tribonemataceae</taxon>
        <taxon>Tribonema</taxon>
    </lineage>
</organism>